<dbReference type="Proteomes" id="UP001163835">
    <property type="component" value="Unassembled WGS sequence"/>
</dbReference>
<comment type="caution">
    <text evidence="1">The sequence shown here is derived from an EMBL/GenBank/DDBJ whole genome shotgun (WGS) entry which is preliminary data.</text>
</comment>
<keyword evidence="2" id="KW-1185">Reference proteome</keyword>
<gene>
    <name evidence="1" type="ORF">F5876DRAFT_14358</name>
</gene>
<evidence type="ECO:0000313" key="1">
    <source>
        <dbReference type="EMBL" id="KAJ3805571.1"/>
    </source>
</evidence>
<feature type="non-terminal residue" evidence="1">
    <location>
        <position position="1"/>
    </location>
</feature>
<name>A0ACC1TLI7_9AGAR</name>
<proteinExistence type="predicted"/>
<organism evidence="1 2">
    <name type="scientific">Lentinula aff. lateritia</name>
    <dbReference type="NCBI Taxonomy" id="2804960"/>
    <lineage>
        <taxon>Eukaryota</taxon>
        <taxon>Fungi</taxon>
        <taxon>Dikarya</taxon>
        <taxon>Basidiomycota</taxon>
        <taxon>Agaricomycotina</taxon>
        <taxon>Agaricomycetes</taxon>
        <taxon>Agaricomycetidae</taxon>
        <taxon>Agaricales</taxon>
        <taxon>Marasmiineae</taxon>
        <taxon>Omphalotaceae</taxon>
        <taxon>Lentinula</taxon>
    </lineage>
</organism>
<reference evidence="1" key="1">
    <citation type="submission" date="2022-09" db="EMBL/GenBank/DDBJ databases">
        <title>A Global Phylogenomic Analysis of the Shiitake Genus Lentinula.</title>
        <authorList>
            <consortium name="DOE Joint Genome Institute"/>
            <person name="Sierra-Patev S."/>
            <person name="Min B."/>
            <person name="Naranjo-Ortiz M."/>
            <person name="Looney B."/>
            <person name="Konkel Z."/>
            <person name="Slot J.C."/>
            <person name="Sakamoto Y."/>
            <person name="Steenwyk J.L."/>
            <person name="Rokas A."/>
            <person name="Carro J."/>
            <person name="Camarero S."/>
            <person name="Ferreira P."/>
            <person name="Molpeceres G."/>
            <person name="Ruiz-Duenas F.J."/>
            <person name="Serrano A."/>
            <person name="Henrissat B."/>
            <person name="Drula E."/>
            <person name="Hughes K.W."/>
            <person name="Mata J.L."/>
            <person name="Ishikawa N.K."/>
            <person name="Vargas-Isla R."/>
            <person name="Ushijima S."/>
            <person name="Smith C.A."/>
            <person name="Ahrendt S."/>
            <person name="Andreopoulos W."/>
            <person name="He G."/>
            <person name="Labutti K."/>
            <person name="Lipzen A."/>
            <person name="Ng V."/>
            <person name="Riley R."/>
            <person name="Sandor L."/>
            <person name="Barry K."/>
            <person name="Martinez A.T."/>
            <person name="Xiao Y."/>
            <person name="Gibbons J.G."/>
            <person name="Terashima K."/>
            <person name="Grigoriev I.V."/>
            <person name="Hibbett D.S."/>
        </authorList>
    </citation>
    <scope>NUCLEOTIDE SEQUENCE</scope>
    <source>
        <strain evidence="1">TMI1499</strain>
    </source>
</reference>
<feature type="non-terminal residue" evidence="1">
    <location>
        <position position="101"/>
    </location>
</feature>
<accession>A0ACC1TLI7</accession>
<protein>
    <submittedName>
        <fullName evidence="1">Uncharacterized protein</fullName>
    </submittedName>
</protein>
<evidence type="ECO:0000313" key="2">
    <source>
        <dbReference type="Proteomes" id="UP001163835"/>
    </source>
</evidence>
<sequence>ENRVRKTHKTDEISSLFKKMDIGLKLKLNFKIDKENRKQREKSLEFQPRNSADDASDIASFVTIDTISLDNVRKDPTTFERLKDFLTTDTLDFFRQRNEEE</sequence>
<dbReference type="EMBL" id="MU795571">
    <property type="protein sequence ID" value="KAJ3805571.1"/>
    <property type="molecule type" value="Genomic_DNA"/>
</dbReference>